<evidence type="ECO:0000256" key="4">
    <source>
        <dbReference type="ARBA" id="ARBA00022640"/>
    </source>
</evidence>
<evidence type="ECO:0000256" key="1">
    <source>
        <dbReference type="ARBA" id="ARBA00004141"/>
    </source>
</evidence>
<accession>A0ABR2Z4J3</accession>
<keyword evidence="6" id="KW-1133">Transmembrane helix</keyword>
<sequence>MALPARSRVSAPRAMQISAVLKARTSKAVTKTPAKKLVAGKDIKAQQFKVGEKTISLGFTKSNELFVSRAAMIGVATSIIGELLTGKGALQQLGFETGLPIQDLDGLVLFIIAFNLIAALLPAKGTFVPDEEELTARPKGALQDSKVSLATPGKFFGGIKGFGFTKANELFAGRLAQLGFAASLIGEGLTGKGILGQLNVETGVPLKDVDAVLLVFGVILPFLAAINEGSGKFVDED</sequence>
<comment type="caution">
    <text evidence="9">The sequence shown here is derived from an EMBL/GenBank/DDBJ whole genome shotgun (WGS) entry which is preliminary data.</text>
</comment>
<keyword evidence="5" id="KW-0812">Transmembrane</keyword>
<dbReference type="Pfam" id="PF00504">
    <property type="entry name" value="Chloroa_b-bind"/>
    <property type="match status" value="1"/>
</dbReference>
<evidence type="ECO:0000256" key="6">
    <source>
        <dbReference type="ARBA" id="ARBA00022989"/>
    </source>
</evidence>
<dbReference type="SUPFAM" id="SSF103511">
    <property type="entry name" value="Chlorophyll a-b binding protein"/>
    <property type="match status" value="2"/>
</dbReference>
<evidence type="ECO:0000256" key="7">
    <source>
        <dbReference type="ARBA" id="ARBA00023136"/>
    </source>
</evidence>
<keyword evidence="4" id="KW-0934">Plastid</keyword>
<protein>
    <submittedName>
        <fullName evidence="9">Uncharacterized protein</fullName>
    </submittedName>
</protein>
<comment type="subcellular location">
    <subcellularLocation>
        <location evidence="1">Membrane</location>
        <topology evidence="1">Multi-pass membrane protein</topology>
    </subcellularLocation>
    <subcellularLocation>
        <location evidence="2">Plastid</location>
        <location evidence="2">Chloroplast</location>
    </subcellularLocation>
</comment>
<evidence type="ECO:0000313" key="10">
    <source>
        <dbReference type="Proteomes" id="UP001491310"/>
    </source>
</evidence>
<keyword evidence="10" id="KW-1185">Reference proteome</keyword>
<comment type="similarity">
    <text evidence="8">Belongs to the ELIP/psbS family.</text>
</comment>
<dbReference type="InterPro" id="IPR022796">
    <property type="entry name" value="Chloroa_b-bind"/>
</dbReference>
<keyword evidence="3" id="KW-0150">Chloroplast</keyword>
<keyword evidence="7" id="KW-0472">Membrane</keyword>
<dbReference type="Proteomes" id="UP001491310">
    <property type="component" value="Unassembled WGS sequence"/>
</dbReference>
<dbReference type="EMBL" id="JALJOT010000001">
    <property type="protein sequence ID" value="KAK9918651.1"/>
    <property type="molecule type" value="Genomic_DNA"/>
</dbReference>
<dbReference type="Gene3D" id="1.10.3460.10">
    <property type="entry name" value="Chlorophyll a/b binding protein domain"/>
    <property type="match status" value="1"/>
</dbReference>
<proteinExistence type="inferred from homology"/>
<evidence type="ECO:0000256" key="2">
    <source>
        <dbReference type="ARBA" id="ARBA00004229"/>
    </source>
</evidence>
<reference evidence="9 10" key="1">
    <citation type="journal article" date="2024" name="Nat. Commun.">
        <title>Phylogenomics reveals the evolutionary origins of lichenization in chlorophyte algae.</title>
        <authorList>
            <person name="Puginier C."/>
            <person name="Libourel C."/>
            <person name="Otte J."/>
            <person name="Skaloud P."/>
            <person name="Haon M."/>
            <person name="Grisel S."/>
            <person name="Petersen M."/>
            <person name="Berrin J.G."/>
            <person name="Delaux P.M."/>
            <person name="Dal Grande F."/>
            <person name="Keller J."/>
        </authorList>
    </citation>
    <scope>NUCLEOTIDE SEQUENCE [LARGE SCALE GENOMIC DNA]</scope>
    <source>
        <strain evidence="9 10">SAG 216-7</strain>
    </source>
</reference>
<name>A0ABR2Z4J3_9CHLO</name>
<organism evidence="9 10">
    <name type="scientific">Coccomyxa subellipsoidea</name>
    <dbReference type="NCBI Taxonomy" id="248742"/>
    <lineage>
        <taxon>Eukaryota</taxon>
        <taxon>Viridiplantae</taxon>
        <taxon>Chlorophyta</taxon>
        <taxon>core chlorophytes</taxon>
        <taxon>Trebouxiophyceae</taxon>
        <taxon>Trebouxiophyceae incertae sedis</taxon>
        <taxon>Coccomyxaceae</taxon>
        <taxon>Coccomyxa</taxon>
    </lineage>
</organism>
<evidence type="ECO:0000256" key="8">
    <source>
        <dbReference type="ARBA" id="ARBA00037956"/>
    </source>
</evidence>
<dbReference type="PANTHER" id="PTHR14154">
    <property type="entry name" value="UPF0041 BRAIN PROTEIN 44-RELATED"/>
    <property type="match status" value="1"/>
</dbReference>
<evidence type="ECO:0000313" key="9">
    <source>
        <dbReference type="EMBL" id="KAK9918651.1"/>
    </source>
</evidence>
<gene>
    <name evidence="9" type="ORF">WJX75_005658</name>
</gene>
<evidence type="ECO:0000256" key="5">
    <source>
        <dbReference type="ARBA" id="ARBA00022692"/>
    </source>
</evidence>
<evidence type="ECO:0000256" key="3">
    <source>
        <dbReference type="ARBA" id="ARBA00022528"/>
    </source>
</evidence>